<proteinExistence type="predicted"/>
<name>A0A0S4JUC2_BODSA</name>
<dbReference type="AlphaFoldDB" id="A0A0S4JUC2"/>
<keyword evidence="2" id="KW-1185">Reference proteome</keyword>
<gene>
    <name evidence="1" type="ORF">BSAL_45430</name>
</gene>
<dbReference type="Proteomes" id="UP000051952">
    <property type="component" value="Unassembled WGS sequence"/>
</dbReference>
<reference evidence="2" key="1">
    <citation type="submission" date="2015-09" db="EMBL/GenBank/DDBJ databases">
        <authorList>
            <consortium name="Pathogen Informatics"/>
        </authorList>
    </citation>
    <scope>NUCLEOTIDE SEQUENCE [LARGE SCALE GENOMIC DNA]</scope>
    <source>
        <strain evidence="2">Lake Konstanz</strain>
    </source>
</reference>
<dbReference type="VEuPathDB" id="TriTrypDB:BSAL_45430"/>
<protein>
    <submittedName>
        <fullName evidence="1">Uncharacterized protein</fullName>
    </submittedName>
</protein>
<sequence>MGGQQKQRVSSRVAHFQSLVLHFSDSSRNNASSFVALRLVAPFCAQCQEFIDRCPGAIVRFVVPMGGVPIVSFPVEDSFQNDSALRSTTPILVSMSIHKSIPQFIAQLENIATYIGRARCVIIVHVSPLWRFTEMEWAALRSANASNRYPSVYINPHSYHLSFSMLFSVQLLNAKYVVDALPWVHFSHVLCVASNEVFLRKRVADFIQLYDVSTCSSNTKHDSIRSFHAYPGGEAINSFRAVKGDASEELGSRLWPGKLPPYGLRGSLKASMGPALKKVVVPIAQSFTEGSYFRKDVALALSNELQRLFPLEEAHLNKPISSKLESLVLDPATFSLDRLRYCFPNWYSWSEIVPGMLLQSLNQQKEEETEAFGSPIWKRFAEQQHRQLKFGPRISSVVWNRPNWVATPRDVHWVRCSPFDISLFAMKRHVFDESNPFFRKIRDLQRSDDMIDTIRGVRRISDECYRSVPLTIGF</sequence>
<evidence type="ECO:0000313" key="1">
    <source>
        <dbReference type="EMBL" id="CUG93887.1"/>
    </source>
</evidence>
<evidence type="ECO:0000313" key="2">
    <source>
        <dbReference type="Proteomes" id="UP000051952"/>
    </source>
</evidence>
<organism evidence="1 2">
    <name type="scientific">Bodo saltans</name>
    <name type="common">Flagellated protozoan</name>
    <dbReference type="NCBI Taxonomy" id="75058"/>
    <lineage>
        <taxon>Eukaryota</taxon>
        <taxon>Discoba</taxon>
        <taxon>Euglenozoa</taxon>
        <taxon>Kinetoplastea</taxon>
        <taxon>Metakinetoplastina</taxon>
        <taxon>Eubodonida</taxon>
        <taxon>Bodonidae</taxon>
        <taxon>Bodo</taxon>
    </lineage>
</organism>
<accession>A0A0S4JUC2</accession>
<dbReference type="EMBL" id="CYKH01002204">
    <property type="protein sequence ID" value="CUG93887.1"/>
    <property type="molecule type" value="Genomic_DNA"/>
</dbReference>